<dbReference type="Proteomes" id="UP001163266">
    <property type="component" value="Chromosome"/>
</dbReference>
<dbReference type="EC" id="2.4.1.255" evidence="3"/>
<reference evidence="9" key="1">
    <citation type="submission" date="2022-10" db="EMBL/GenBank/DDBJ databases">
        <title>Complete genome sequence of Schlegelella aquatica LMG 23380.</title>
        <authorList>
            <person name="Musilova J."/>
            <person name="Kourilova X."/>
            <person name="Bezdicek M."/>
            <person name="Hermankova K."/>
            <person name="Obruca S."/>
            <person name="Sedlar K."/>
        </authorList>
    </citation>
    <scope>NUCLEOTIDE SEQUENCE</scope>
    <source>
        <strain evidence="9">LMG 23380</strain>
    </source>
</reference>
<dbReference type="SUPFAM" id="SSF53756">
    <property type="entry name" value="UDP-Glycosyltransferase/glycogen phosphorylase"/>
    <property type="match status" value="1"/>
</dbReference>
<dbReference type="Pfam" id="PF13844">
    <property type="entry name" value="Glyco_transf_41"/>
    <property type="match status" value="2"/>
</dbReference>
<comment type="similarity">
    <text evidence="2">Belongs to the glycosyltransferase 41 family. O-GlcNAc transferase subfamily.</text>
</comment>
<dbReference type="Gene3D" id="1.25.40.10">
    <property type="entry name" value="Tetratricopeptide repeat domain"/>
    <property type="match status" value="2"/>
</dbReference>
<dbReference type="InterPro" id="IPR029489">
    <property type="entry name" value="OGT/SEC/SPY_C"/>
</dbReference>
<dbReference type="RefSeq" id="WP_264893501.1">
    <property type="nucleotide sequence ID" value="NZ_CP110257.1"/>
</dbReference>
<dbReference type="PANTHER" id="PTHR44998:SF1">
    <property type="entry name" value="UDP-N-ACETYLGLUCOSAMINE--PEPTIDE N-ACETYLGLUCOSAMINYLTRANSFERASE 110 KDA SUBUNIT"/>
    <property type="match status" value="1"/>
</dbReference>
<dbReference type="Pfam" id="PF14559">
    <property type="entry name" value="TPR_19"/>
    <property type="match status" value="1"/>
</dbReference>
<gene>
    <name evidence="9" type="ORF">OMP39_03985</name>
</gene>
<evidence type="ECO:0000256" key="3">
    <source>
        <dbReference type="ARBA" id="ARBA00011970"/>
    </source>
</evidence>
<organism evidence="9 10">
    <name type="scientific">Caldimonas aquatica</name>
    <dbReference type="NCBI Taxonomy" id="376175"/>
    <lineage>
        <taxon>Bacteria</taxon>
        <taxon>Pseudomonadati</taxon>
        <taxon>Pseudomonadota</taxon>
        <taxon>Betaproteobacteria</taxon>
        <taxon>Burkholderiales</taxon>
        <taxon>Sphaerotilaceae</taxon>
        <taxon>Caldimonas</taxon>
    </lineage>
</organism>
<dbReference type="PANTHER" id="PTHR44998">
    <property type="match status" value="1"/>
</dbReference>
<keyword evidence="5" id="KW-0808">Transferase</keyword>
<evidence type="ECO:0000256" key="4">
    <source>
        <dbReference type="ARBA" id="ARBA00022676"/>
    </source>
</evidence>
<dbReference type="InterPro" id="IPR011990">
    <property type="entry name" value="TPR-like_helical_dom_sf"/>
</dbReference>
<protein>
    <recommendedName>
        <fullName evidence="3">protein O-GlcNAc transferase</fullName>
        <ecNumber evidence="3">2.4.1.255</ecNumber>
    </recommendedName>
</protein>
<keyword evidence="7" id="KW-0802">TPR repeat</keyword>
<dbReference type="SUPFAM" id="SSF48452">
    <property type="entry name" value="TPR-like"/>
    <property type="match status" value="1"/>
</dbReference>
<dbReference type="InterPro" id="IPR019734">
    <property type="entry name" value="TPR_rpt"/>
</dbReference>
<evidence type="ECO:0000313" key="9">
    <source>
        <dbReference type="EMBL" id="UZD55747.1"/>
    </source>
</evidence>
<accession>A0ABY6MUR5</accession>
<evidence type="ECO:0000313" key="10">
    <source>
        <dbReference type="Proteomes" id="UP001163266"/>
    </source>
</evidence>
<dbReference type="EMBL" id="CP110257">
    <property type="protein sequence ID" value="UZD55747.1"/>
    <property type="molecule type" value="Genomic_DNA"/>
</dbReference>
<dbReference type="SMART" id="SM00028">
    <property type="entry name" value="TPR"/>
    <property type="match status" value="4"/>
</dbReference>
<evidence type="ECO:0000256" key="7">
    <source>
        <dbReference type="ARBA" id="ARBA00022803"/>
    </source>
</evidence>
<dbReference type="Gene3D" id="3.40.50.11380">
    <property type="match status" value="1"/>
</dbReference>
<sequence length="636" mass="71053">MAHAQTASEAHRSWERGKSCAARGQWAEAERAFRQAVRLQPKQVVYLLNLARAQLGQGRHADTLETVQQALRIEPDHEVAQALAVHCLMELKRPLEAAELMQRAPERVRADAAFHFQLGRALEAAGRPREAIQAYMEALARKIDLAPAHAHLGYCFNVVDMKEEAAQCFRTALTLGCGEHDLNLLGLLAHREREVCRWVDGAQDARALRDAIEALGEEDRPLAAFPNLALFDDPALHLRAAQVTARYAARGVAPLESPSMPAVRGRRLRIGYVSSDFFHHATTLLFAGSLEAHDRTRFEVTLYSHSRDDGSELAQRVRQGSERFVDISDLRADEAARRIRADGIDILVDLKGYTKESRPEIFAYRAAPVQVSFLGYPGTTGAPWMDYVIGDPVVTPLEDAPFYTEKIAQMPLCYQPNDSQRALPPPMTREQAGLPEDAVVLCAFNQPYKISPEVFDAWCEVMHRVPRSVLWLLEWNEQVRKNLIGHAQARGIEPERLVWAPLLRYEQHIARLQNADVFLDTWPYNAHTTASDALWAGVPVVTKKGRSFASRVAASLNCAVGLQELVADDPAGFVERAVALARDFERRRSLRDALAGARQGRLFDSSRFARDIERLYEAMADRSVRGLAPDHLPAVA</sequence>
<dbReference type="Gene3D" id="3.40.50.2000">
    <property type="entry name" value="Glycogen Phosphorylase B"/>
    <property type="match status" value="1"/>
</dbReference>
<name>A0ABY6MUR5_9BURK</name>
<evidence type="ECO:0000259" key="8">
    <source>
        <dbReference type="Pfam" id="PF13844"/>
    </source>
</evidence>
<proteinExistence type="inferred from homology"/>
<evidence type="ECO:0000256" key="2">
    <source>
        <dbReference type="ARBA" id="ARBA00005386"/>
    </source>
</evidence>
<feature type="domain" description="O-GlcNAc transferase C-terminal" evidence="8">
    <location>
        <begin position="257"/>
        <end position="420"/>
    </location>
</feature>
<evidence type="ECO:0000256" key="6">
    <source>
        <dbReference type="ARBA" id="ARBA00022737"/>
    </source>
</evidence>
<evidence type="ECO:0000256" key="1">
    <source>
        <dbReference type="ARBA" id="ARBA00004922"/>
    </source>
</evidence>
<feature type="domain" description="O-GlcNAc transferase C-terminal" evidence="8">
    <location>
        <begin position="428"/>
        <end position="611"/>
    </location>
</feature>
<keyword evidence="4" id="KW-0328">Glycosyltransferase</keyword>
<comment type="pathway">
    <text evidence="1">Protein modification; protein glycosylation.</text>
</comment>
<evidence type="ECO:0000256" key="5">
    <source>
        <dbReference type="ARBA" id="ARBA00022679"/>
    </source>
</evidence>
<keyword evidence="6" id="KW-0677">Repeat</keyword>
<keyword evidence="10" id="KW-1185">Reference proteome</keyword>